<feature type="compositionally biased region" description="Polar residues" evidence="1">
    <location>
        <begin position="37"/>
        <end position="49"/>
    </location>
</feature>
<proteinExistence type="predicted"/>
<name>A0AAV7KYH6_PLEWA</name>
<feature type="compositionally biased region" description="Low complexity" evidence="1">
    <location>
        <begin position="1"/>
        <end position="19"/>
    </location>
</feature>
<keyword evidence="3" id="KW-1185">Reference proteome</keyword>
<evidence type="ECO:0000313" key="2">
    <source>
        <dbReference type="EMBL" id="KAJ1084546.1"/>
    </source>
</evidence>
<comment type="caution">
    <text evidence="2">The sequence shown here is derived from an EMBL/GenBank/DDBJ whole genome shotgun (WGS) entry which is preliminary data.</text>
</comment>
<feature type="region of interest" description="Disordered" evidence="1">
    <location>
        <begin position="1"/>
        <end position="49"/>
    </location>
</feature>
<reference evidence="2" key="1">
    <citation type="journal article" date="2022" name="bioRxiv">
        <title>Sequencing and chromosome-scale assembly of the giantPleurodeles waltlgenome.</title>
        <authorList>
            <person name="Brown T."/>
            <person name="Elewa A."/>
            <person name="Iarovenko S."/>
            <person name="Subramanian E."/>
            <person name="Araus A.J."/>
            <person name="Petzold A."/>
            <person name="Susuki M."/>
            <person name="Suzuki K.-i.T."/>
            <person name="Hayashi T."/>
            <person name="Toyoda A."/>
            <person name="Oliveira C."/>
            <person name="Osipova E."/>
            <person name="Leigh N.D."/>
            <person name="Simon A."/>
            <person name="Yun M.H."/>
        </authorList>
    </citation>
    <scope>NUCLEOTIDE SEQUENCE</scope>
    <source>
        <strain evidence="2">20211129_DDA</strain>
        <tissue evidence="2">Liver</tissue>
    </source>
</reference>
<organism evidence="2 3">
    <name type="scientific">Pleurodeles waltl</name>
    <name type="common">Iberian ribbed newt</name>
    <dbReference type="NCBI Taxonomy" id="8319"/>
    <lineage>
        <taxon>Eukaryota</taxon>
        <taxon>Metazoa</taxon>
        <taxon>Chordata</taxon>
        <taxon>Craniata</taxon>
        <taxon>Vertebrata</taxon>
        <taxon>Euteleostomi</taxon>
        <taxon>Amphibia</taxon>
        <taxon>Batrachia</taxon>
        <taxon>Caudata</taxon>
        <taxon>Salamandroidea</taxon>
        <taxon>Salamandridae</taxon>
        <taxon>Pleurodelinae</taxon>
        <taxon>Pleurodeles</taxon>
    </lineage>
</organism>
<dbReference type="EMBL" id="JANPWB010000016">
    <property type="protein sequence ID" value="KAJ1084546.1"/>
    <property type="molecule type" value="Genomic_DNA"/>
</dbReference>
<dbReference type="AlphaFoldDB" id="A0AAV7KYH6"/>
<evidence type="ECO:0000313" key="3">
    <source>
        <dbReference type="Proteomes" id="UP001066276"/>
    </source>
</evidence>
<dbReference type="Proteomes" id="UP001066276">
    <property type="component" value="Chromosome 12"/>
</dbReference>
<evidence type="ECO:0000256" key="1">
    <source>
        <dbReference type="SAM" id="MobiDB-lite"/>
    </source>
</evidence>
<protein>
    <submittedName>
        <fullName evidence="2">Uncharacterized protein</fullName>
    </submittedName>
</protein>
<sequence length="134" mass="14368">MGPSSAGAAPAQRQAAPSRSRPRLCVRDGGVPRHPKNTSQLSPETPDYLQTVSPRAPGLRHVVSGEIFRGRCGALSIASAPAAILAPPHQGVLHDRVADTCFVSDERLLKDIYSTTTGIFQDTINEELELIFLL</sequence>
<accession>A0AAV7KYH6</accession>
<gene>
    <name evidence="2" type="ORF">NDU88_004693</name>
</gene>